<dbReference type="SUPFAM" id="SSF56935">
    <property type="entry name" value="Porins"/>
    <property type="match status" value="1"/>
</dbReference>
<dbReference type="GO" id="GO:0009279">
    <property type="term" value="C:cell outer membrane"/>
    <property type="evidence" value="ECO:0007669"/>
    <property type="project" value="UniProtKB-SubCell"/>
</dbReference>
<evidence type="ECO:0000256" key="1">
    <source>
        <dbReference type="ARBA" id="ARBA00004442"/>
    </source>
</evidence>
<dbReference type="RefSeq" id="WP_014161767.1">
    <property type="nucleotide sequence ID" value="NC_016147.2"/>
</dbReference>
<evidence type="ECO:0000256" key="4">
    <source>
        <dbReference type="SAM" id="SignalP"/>
    </source>
</evidence>
<dbReference type="STRING" id="1045855.DSC_14750"/>
<sequence length="276" mass="29603">MKALSSLTLAGLTTAALAAFAAPAAAQAQGDSAFTLRIGAMSADGDATLKGSANTVDQSFSGSEDFDFGSSEVSPRVDGVWKISDRNRLIFDYFSYDKDNTQTIGQDVSFGGYSVPADSSVKLETKFQLASLIYDFAVIETENVSLGLELGAEWAKIDATVSGDAGELGSFRESVEEDGIAPVVGLRFTAIPGEHWMINVQGQYLDAEWGNFDYTGKIKRANAAVEYKFTPNFGVYAGYDWFDIDYNENYSSGDVTGRAGLELEFKGPVAGLTFAF</sequence>
<keyword evidence="2" id="KW-0472">Membrane</keyword>
<dbReference type="Proteomes" id="UP000005870">
    <property type="component" value="Chromosome"/>
</dbReference>
<dbReference type="OrthoDB" id="597163at2"/>
<feature type="chain" id="PRO_5003504435" description="Outer membrane protein beta-barrel domain-containing protein" evidence="4">
    <location>
        <begin position="22"/>
        <end position="276"/>
    </location>
</feature>
<comment type="subcellular location">
    <subcellularLocation>
        <location evidence="1">Cell outer membrane</location>
    </subcellularLocation>
</comment>
<keyword evidence="3" id="KW-0998">Cell outer membrane</keyword>
<dbReference type="Gene3D" id="2.40.170.20">
    <property type="entry name" value="TonB-dependent receptor, beta-barrel domain"/>
    <property type="match status" value="1"/>
</dbReference>
<keyword evidence="4" id="KW-0732">Signal</keyword>
<dbReference type="AlphaFoldDB" id="G7UVD3"/>
<keyword evidence="6" id="KW-1185">Reference proteome</keyword>
<dbReference type="EMBL" id="CP003093">
    <property type="protein sequence ID" value="AER57594.1"/>
    <property type="molecule type" value="Genomic_DNA"/>
</dbReference>
<protein>
    <recommendedName>
        <fullName evidence="7">Outer membrane protein beta-barrel domain-containing protein</fullName>
    </recommendedName>
</protein>
<proteinExistence type="predicted"/>
<evidence type="ECO:0008006" key="7">
    <source>
        <dbReference type="Google" id="ProtNLM"/>
    </source>
</evidence>
<feature type="signal peptide" evidence="4">
    <location>
        <begin position="1"/>
        <end position="21"/>
    </location>
</feature>
<accession>G7UVD3</accession>
<gene>
    <name evidence="5" type="ordered locus">DSC_14750</name>
</gene>
<dbReference type="KEGG" id="psd:DSC_14750"/>
<evidence type="ECO:0000313" key="5">
    <source>
        <dbReference type="EMBL" id="AER57594.1"/>
    </source>
</evidence>
<reference evidence="5 6" key="1">
    <citation type="journal article" date="2012" name="J. Bacteriol.">
        <title>Complete Genome Sequence of the BTEX-Degrading Bacterium Pseudoxanthomonas spadix BD-a59.</title>
        <authorList>
            <person name="Lee S.H."/>
            <person name="Jin H.M."/>
            <person name="Lee H.J."/>
            <person name="Kim J.M."/>
            <person name="Jeon C.O."/>
        </authorList>
    </citation>
    <scope>NUCLEOTIDE SEQUENCE [LARGE SCALE GENOMIC DNA]</scope>
    <source>
        <strain evidence="5 6">BD-a59</strain>
    </source>
</reference>
<dbReference type="HOGENOM" id="CLU_1030359_0_0_6"/>
<name>G7UVD3_PSEUP</name>
<dbReference type="eggNOG" id="COG3637">
    <property type="taxonomic scope" value="Bacteria"/>
</dbReference>
<organism evidence="5 6">
    <name type="scientific">Pseudoxanthomonas spadix (strain BD-a59)</name>
    <dbReference type="NCBI Taxonomy" id="1045855"/>
    <lineage>
        <taxon>Bacteria</taxon>
        <taxon>Pseudomonadati</taxon>
        <taxon>Pseudomonadota</taxon>
        <taxon>Gammaproteobacteria</taxon>
        <taxon>Lysobacterales</taxon>
        <taxon>Lysobacteraceae</taxon>
        <taxon>Pseudoxanthomonas</taxon>
    </lineage>
</organism>
<evidence type="ECO:0000313" key="6">
    <source>
        <dbReference type="Proteomes" id="UP000005870"/>
    </source>
</evidence>
<evidence type="ECO:0000256" key="3">
    <source>
        <dbReference type="ARBA" id="ARBA00023237"/>
    </source>
</evidence>
<evidence type="ECO:0000256" key="2">
    <source>
        <dbReference type="ARBA" id="ARBA00023136"/>
    </source>
</evidence>
<dbReference type="InterPro" id="IPR036942">
    <property type="entry name" value="Beta-barrel_TonB_sf"/>
</dbReference>